<dbReference type="EMBL" id="WTYJ01000001">
    <property type="protein sequence ID" value="MXO98411.1"/>
    <property type="molecule type" value="Genomic_DNA"/>
</dbReference>
<dbReference type="PANTHER" id="PTHR35399">
    <property type="entry name" value="SLR8030 PROTEIN"/>
    <property type="match status" value="1"/>
</dbReference>
<dbReference type="SUPFAM" id="SSF63829">
    <property type="entry name" value="Calcium-dependent phosphotriesterase"/>
    <property type="match status" value="1"/>
</dbReference>
<gene>
    <name evidence="2" type="ORF">GRI97_05355</name>
</gene>
<dbReference type="InterPro" id="IPR006311">
    <property type="entry name" value="TAT_signal"/>
</dbReference>
<name>A0A6I4TTF9_9SPHN</name>
<organism evidence="2 3">
    <name type="scientific">Croceibacterium xixiisoli</name>
    <dbReference type="NCBI Taxonomy" id="1476466"/>
    <lineage>
        <taxon>Bacteria</taxon>
        <taxon>Pseudomonadati</taxon>
        <taxon>Pseudomonadota</taxon>
        <taxon>Alphaproteobacteria</taxon>
        <taxon>Sphingomonadales</taxon>
        <taxon>Erythrobacteraceae</taxon>
        <taxon>Croceibacterium</taxon>
    </lineage>
</organism>
<dbReference type="InterPro" id="IPR008557">
    <property type="entry name" value="PhoX"/>
</dbReference>
<evidence type="ECO:0000313" key="3">
    <source>
        <dbReference type="Proteomes" id="UP000469430"/>
    </source>
</evidence>
<dbReference type="AlphaFoldDB" id="A0A6I4TTF9"/>
<dbReference type="PANTHER" id="PTHR35399:SF2">
    <property type="entry name" value="DUF839 DOMAIN-CONTAINING PROTEIN"/>
    <property type="match status" value="1"/>
</dbReference>
<keyword evidence="1" id="KW-0732">Signal</keyword>
<dbReference type="PROSITE" id="PS51318">
    <property type="entry name" value="TAT"/>
    <property type="match status" value="1"/>
</dbReference>
<dbReference type="Pfam" id="PF05787">
    <property type="entry name" value="PhoX"/>
    <property type="match status" value="1"/>
</dbReference>
<keyword evidence="3" id="KW-1185">Reference proteome</keyword>
<feature type="chain" id="PRO_5026337941" evidence="1">
    <location>
        <begin position="35"/>
        <end position="614"/>
    </location>
</feature>
<reference evidence="2 3" key="1">
    <citation type="submission" date="2019-12" db="EMBL/GenBank/DDBJ databases">
        <title>Genomic-based taxomic classification of the family Erythrobacteraceae.</title>
        <authorList>
            <person name="Xu L."/>
        </authorList>
    </citation>
    <scope>NUCLEOTIDE SEQUENCE [LARGE SCALE GENOMIC DNA]</scope>
    <source>
        <strain evidence="2 3">S36</strain>
    </source>
</reference>
<accession>A0A6I4TTF9</accession>
<dbReference type="Proteomes" id="UP000469430">
    <property type="component" value="Unassembled WGS sequence"/>
</dbReference>
<dbReference type="OrthoDB" id="9801383at2"/>
<feature type="signal peptide" evidence="1">
    <location>
        <begin position="1"/>
        <end position="34"/>
    </location>
</feature>
<evidence type="ECO:0000313" key="2">
    <source>
        <dbReference type="EMBL" id="MXO98411.1"/>
    </source>
</evidence>
<sequence length="614" mass="66624">MSALLSRRALLMRTACAGGALLCAGSAYSGVAHAASETAGQPFEFDEIALEPRAGDRLPIGYTRQVVIRWGDPLFADAPAFDVARLSPATARRQFGINNDYTAFLPLPLGSGSSDHGLLVVNHEYPNPQLMFPGLDVAGLAENITRDQVDICIAACGVSVVEVQRDAAGQWGVVQGGAYNRRITADTPIRISGPAAGHPRLRTAADPAGLWALGTHDNCNGGRTPWGTVLTCEEGSADFFAGHVDRHPDRALMERSHYEDSAHGRYGWARFHEHFDFDRHPNEPNRFEWVVEIDPFDPEAPPVKRTALGRFAHEGAHCALAADGRVVVYLGDDYEFEYCYRFTSQRPVDMQNRAANRDLLDDGVLAVARFDGDGTVHWLPLIWGQGPLTPENGFANQGDVLIETRRAADLLGATPMDSPEGFEPNPVTGHVYIALTGNGDRTEPNPANPRAANNHGHILEMIPPNGANGQPDHGADSFAWDVFILCGDPKNPQDQAQFHADTSRQGWFVEPDNIGFDPAGRLWVCSDGPGIRGHDGLWVMDTTGPKRGLPRLFYNPPIQSECCSPAFTPDGQTLFLSIQHPSERAANLAEVLTGWPDFAPGQPPRPAVIAIVRG</sequence>
<protein>
    <submittedName>
        <fullName evidence="2">DUF839 domain-containing protein</fullName>
    </submittedName>
</protein>
<comment type="caution">
    <text evidence="2">The sequence shown here is derived from an EMBL/GenBank/DDBJ whole genome shotgun (WGS) entry which is preliminary data.</text>
</comment>
<evidence type="ECO:0000256" key="1">
    <source>
        <dbReference type="SAM" id="SignalP"/>
    </source>
</evidence>
<proteinExistence type="predicted"/>